<name>A0A0L0HR62_SPIPD</name>
<feature type="domain" description="BHLH" evidence="2">
    <location>
        <begin position="110"/>
        <end position="162"/>
    </location>
</feature>
<evidence type="ECO:0000313" key="4">
    <source>
        <dbReference type="Proteomes" id="UP000053201"/>
    </source>
</evidence>
<dbReference type="InterPro" id="IPR036638">
    <property type="entry name" value="HLH_DNA-bd_sf"/>
</dbReference>
<dbReference type="PROSITE" id="PS50888">
    <property type="entry name" value="BHLH"/>
    <property type="match status" value="1"/>
</dbReference>
<dbReference type="PANTHER" id="PTHR47787:SF1">
    <property type="entry name" value="CENTROMERE-BINDING PROTEIN 1"/>
    <property type="match status" value="1"/>
</dbReference>
<dbReference type="VEuPathDB" id="FungiDB:SPPG_01030"/>
<dbReference type="eggNOG" id="KOG2588">
    <property type="taxonomic scope" value="Eukaryota"/>
</dbReference>
<dbReference type="GO" id="GO:0003700">
    <property type="term" value="F:DNA-binding transcription factor activity"/>
    <property type="evidence" value="ECO:0007669"/>
    <property type="project" value="TreeGrafter"/>
</dbReference>
<dbReference type="Proteomes" id="UP000053201">
    <property type="component" value="Unassembled WGS sequence"/>
</dbReference>
<feature type="compositionally biased region" description="Basic and acidic residues" evidence="1">
    <location>
        <begin position="228"/>
        <end position="240"/>
    </location>
</feature>
<dbReference type="AlphaFoldDB" id="A0A0L0HR62"/>
<keyword evidence="4" id="KW-1185">Reference proteome</keyword>
<reference evidence="3 4" key="1">
    <citation type="submission" date="2009-08" db="EMBL/GenBank/DDBJ databases">
        <title>The Genome Sequence of Spizellomyces punctatus strain DAOM BR117.</title>
        <authorList>
            <consortium name="The Broad Institute Genome Sequencing Platform"/>
            <person name="Russ C."/>
            <person name="Cuomo C."/>
            <person name="Shea T."/>
            <person name="Young S.K."/>
            <person name="Zeng Q."/>
            <person name="Koehrsen M."/>
            <person name="Haas B."/>
            <person name="Borodovsky M."/>
            <person name="Guigo R."/>
            <person name="Alvarado L."/>
            <person name="Berlin A."/>
            <person name="Bochicchio J."/>
            <person name="Borenstein D."/>
            <person name="Chapman S."/>
            <person name="Chen Z."/>
            <person name="Engels R."/>
            <person name="Freedman E."/>
            <person name="Gellesch M."/>
            <person name="Goldberg J."/>
            <person name="Griggs A."/>
            <person name="Gujja S."/>
            <person name="Heiman D."/>
            <person name="Hepburn T."/>
            <person name="Howarth C."/>
            <person name="Jen D."/>
            <person name="Larson L."/>
            <person name="Lewis B."/>
            <person name="Mehta T."/>
            <person name="Park D."/>
            <person name="Pearson M."/>
            <person name="Roberts A."/>
            <person name="Saif S."/>
            <person name="Shenoy N."/>
            <person name="Sisk P."/>
            <person name="Stolte C."/>
            <person name="Sykes S."/>
            <person name="Thomson T."/>
            <person name="Walk T."/>
            <person name="White J."/>
            <person name="Yandava C."/>
            <person name="Burger G."/>
            <person name="Gray M.W."/>
            <person name="Holland P.W.H."/>
            <person name="King N."/>
            <person name="Lang F.B.F."/>
            <person name="Roger A.J."/>
            <person name="Ruiz-Trillo I."/>
            <person name="Lander E."/>
            <person name="Nusbaum C."/>
        </authorList>
    </citation>
    <scope>NUCLEOTIDE SEQUENCE [LARGE SCALE GENOMIC DNA]</scope>
    <source>
        <strain evidence="3 4">DAOM BR117</strain>
    </source>
</reference>
<gene>
    <name evidence="3" type="ORF">SPPG_01030</name>
</gene>
<dbReference type="Pfam" id="PF00010">
    <property type="entry name" value="HLH"/>
    <property type="match status" value="1"/>
</dbReference>
<dbReference type="PANTHER" id="PTHR47787">
    <property type="entry name" value="CENTROMERE-BINDING PROTEIN 1"/>
    <property type="match status" value="1"/>
</dbReference>
<dbReference type="GO" id="GO:0046983">
    <property type="term" value="F:protein dimerization activity"/>
    <property type="evidence" value="ECO:0007669"/>
    <property type="project" value="InterPro"/>
</dbReference>
<dbReference type="GO" id="GO:0005634">
    <property type="term" value="C:nucleus"/>
    <property type="evidence" value="ECO:0007669"/>
    <property type="project" value="TreeGrafter"/>
</dbReference>
<feature type="region of interest" description="Disordered" evidence="1">
    <location>
        <begin position="170"/>
        <end position="278"/>
    </location>
</feature>
<proteinExistence type="predicted"/>
<evidence type="ECO:0000256" key="1">
    <source>
        <dbReference type="SAM" id="MobiDB-lite"/>
    </source>
</evidence>
<dbReference type="Gene3D" id="4.10.280.10">
    <property type="entry name" value="Helix-loop-helix DNA-binding domain"/>
    <property type="match status" value="1"/>
</dbReference>
<dbReference type="InterPro" id="IPR011598">
    <property type="entry name" value="bHLH_dom"/>
</dbReference>
<dbReference type="OMA" id="APANMDS"/>
<feature type="compositionally biased region" description="Pro residues" evidence="1">
    <location>
        <begin position="252"/>
        <end position="262"/>
    </location>
</feature>
<protein>
    <recommendedName>
        <fullName evidence="2">BHLH domain-containing protein</fullName>
    </recommendedName>
</protein>
<accession>A0A0L0HR62</accession>
<organism evidence="3 4">
    <name type="scientific">Spizellomyces punctatus (strain DAOM BR117)</name>
    <dbReference type="NCBI Taxonomy" id="645134"/>
    <lineage>
        <taxon>Eukaryota</taxon>
        <taxon>Fungi</taxon>
        <taxon>Fungi incertae sedis</taxon>
        <taxon>Chytridiomycota</taxon>
        <taxon>Chytridiomycota incertae sedis</taxon>
        <taxon>Chytridiomycetes</taxon>
        <taxon>Spizellomycetales</taxon>
        <taxon>Spizellomycetaceae</taxon>
        <taxon>Spizellomyces</taxon>
    </lineage>
</organism>
<feature type="region of interest" description="Disordered" evidence="1">
    <location>
        <begin position="1"/>
        <end position="116"/>
    </location>
</feature>
<evidence type="ECO:0000259" key="2">
    <source>
        <dbReference type="PROSITE" id="PS50888"/>
    </source>
</evidence>
<feature type="compositionally biased region" description="Polar residues" evidence="1">
    <location>
        <begin position="23"/>
        <end position="32"/>
    </location>
</feature>
<dbReference type="STRING" id="645134.A0A0L0HR62"/>
<dbReference type="SUPFAM" id="SSF47459">
    <property type="entry name" value="HLH, helix-loop-helix DNA-binding domain"/>
    <property type="match status" value="1"/>
</dbReference>
<feature type="compositionally biased region" description="Basic and acidic residues" evidence="1">
    <location>
        <begin position="100"/>
        <end position="116"/>
    </location>
</feature>
<dbReference type="InParanoid" id="A0A0L0HR62"/>
<evidence type="ECO:0000313" key="3">
    <source>
        <dbReference type="EMBL" id="KND03553.1"/>
    </source>
</evidence>
<dbReference type="SMART" id="SM00353">
    <property type="entry name" value="HLH"/>
    <property type="match status" value="1"/>
</dbReference>
<dbReference type="RefSeq" id="XP_016611592.1">
    <property type="nucleotide sequence ID" value="XM_016749355.1"/>
</dbReference>
<dbReference type="EMBL" id="KQ257451">
    <property type="protein sequence ID" value="KND03553.1"/>
    <property type="molecule type" value="Genomic_DNA"/>
</dbReference>
<feature type="compositionally biased region" description="Low complexity" evidence="1">
    <location>
        <begin position="174"/>
        <end position="184"/>
    </location>
</feature>
<dbReference type="OrthoDB" id="1922626at2759"/>
<dbReference type="GeneID" id="27684723"/>
<sequence length="278" mass="31958">MEFVAYHHQHPIEQRPQHLYRPVTTTMPQASQAPRYMPYPDKQQQQQQQQERQSLPPVASVFHPQYAQRPALPPPHHLVQPSYPQPLAMIKQEPRSPPSRPDEKTDKELLRKVSHSAIERRRRERINDKIMQLKGLVPSCAHQENLHKLSILQNAIDYIRLLKDQLEHQEQANKKLQQQQQRLEPSPPQAPGPYERRPSMCSLPSPIPNPSSPEDRPAYPISSPLYRSDSEYEMSRREEVTGLLMLSGIRPSPEPAASTPPLPEKKPSRPMSVGSLLC</sequence>